<dbReference type="EMBL" id="JAUFPX010000001">
    <property type="protein sequence ID" value="MDN3588998.1"/>
    <property type="molecule type" value="Genomic_DNA"/>
</dbReference>
<dbReference type="RefSeq" id="WP_238226452.1">
    <property type="nucleotide sequence ID" value="NZ_BPQD01000017.1"/>
</dbReference>
<evidence type="ECO:0000256" key="6">
    <source>
        <dbReference type="ARBA" id="ARBA00023316"/>
    </source>
</evidence>
<proteinExistence type="inferred from homology"/>
<comment type="pathway">
    <text evidence="1 7">Cell wall biogenesis; peptidoglycan biosynthesis.</text>
</comment>
<keyword evidence="5 7" id="KW-0573">Peptidoglycan synthesis</keyword>
<dbReference type="GO" id="GO:0016746">
    <property type="term" value="F:acyltransferase activity"/>
    <property type="evidence" value="ECO:0007669"/>
    <property type="project" value="UniProtKB-KW"/>
</dbReference>
<keyword evidence="11" id="KW-0012">Acyltransferase</keyword>
<feature type="region of interest" description="Disordered" evidence="8">
    <location>
        <begin position="24"/>
        <end position="96"/>
    </location>
</feature>
<dbReference type="PROSITE" id="PS51257">
    <property type="entry name" value="PROKAR_LIPOPROTEIN"/>
    <property type="match status" value="1"/>
</dbReference>
<evidence type="ECO:0000256" key="3">
    <source>
        <dbReference type="ARBA" id="ARBA00022679"/>
    </source>
</evidence>
<accession>A0ABT8BCK0</accession>
<comment type="caution">
    <text evidence="11">The sequence shown here is derived from an EMBL/GenBank/DDBJ whole genome shotgun (WGS) entry which is preliminary data.</text>
</comment>
<evidence type="ECO:0000256" key="2">
    <source>
        <dbReference type="ARBA" id="ARBA00005992"/>
    </source>
</evidence>
<dbReference type="Gene3D" id="2.40.440.10">
    <property type="entry name" value="L,D-transpeptidase catalytic domain-like"/>
    <property type="match status" value="1"/>
</dbReference>
<dbReference type="SUPFAM" id="SSF47090">
    <property type="entry name" value="PGBD-like"/>
    <property type="match status" value="1"/>
</dbReference>
<reference evidence="12" key="1">
    <citation type="journal article" date="2019" name="Int. J. Syst. Evol. Microbiol.">
        <title>The Global Catalogue of Microorganisms (GCM) 10K type strain sequencing project: providing services to taxonomists for standard genome sequencing and annotation.</title>
        <authorList>
            <consortium name="The Broad Institute Genomics Platform"/>
            <consortium name="The Broad Institute Genome Sequencing Center for Infectious Disease"/>
            <person name="Wu L."/>
            <person name="Ma J."/>
        </authorList>
    </citation>
    <scope>NUCLEOTIDE SEQUENCE [LARGE SCALE GENOMIC DNA]</scope>
    <source>
        <strain evidence="12">CECT 7069</strain>
    </source>
</reference>
<gene>
    <name evidence="11" type="ORF">QWZ12_00075</name>
</gene>
<dbReference type="InterPro" id="IPR050979">
    <property type="entry name" value="LD-transpeptidase"/>
</dbReference>
<protein>
    <submittedName>
        <fullName evidence="11">L,D-transpeptidase</fullName>
        <ecNumber evidence="11">2.3.2.-</ecNumber>
    </submittedName>
</protein>
<dbReference type="InterPro" id="IPR005490">
    <property type="entry name" value="LD_TPept_cat_dom"/>
</dbReference>
<feature type="active site" description="Proton donor/acceptor" evidence="7">
    <location>
        <position position="347"/>
    </location>
</feature>
<evidence type="ECO:0000313" key="12">
    <source>
        <dbReference type="Proteomes" id="UP001224644"/>
    </source>
</evidence>
<dbReference type="PANTHER" id="PTHR30582">
    <property type="entry name" value="L,D-TRANSPEPTIDASE"/>
    <property type="match status" value="1"/>
</dbReference>
<evidence type="ECO:0000256" key="5">
    <source>
        <dbReference type="ARBA" id="ARBA00022984"/>
    </source>
</evidence>
<dbReference type="PANTHER" id="PTHR30582:SF30">
    <property type="entry name" value="BLR4375 PROTEIN"/>
    <property type="match status" value="1"/>
</dbReference>
<keyword evidence="12" id="KW-1185">Reference proteome</keyword>
<keyword evidence="6 7" id="KW-0961">Cell wall biogenesis/degradation</keyword>
<dbReference type="Proteomes" id="UP001224644">
    <property type="component" value="Unassembled WGS sequence"/>
</dbReference>
<feature type="chain" id="PRO_5047099362" evidence="9">
    <location>
        <begin position="25"/>
        <end position="389"/>
    </location>
</feature>
<evidence type="ECO:0000256" key="7">
    <source>
        <dbReference type="PROSITE-ProRule" id="PRU01373"/>
    </source>
</evidence>
<keyword evidence="4 7" id="KW-0133">Cell shape</keyword>
<dbReference type="PROSITE" id="PS52029">
    <property type="entry name" value="LD_TPASE"/>
    <property type="match status" value="1"/>
</dbReference>
<dbReference type="InterPro" id="IPR036365">
    <property type="entry name" value="PGBD-like_sf"/>
</dbReference>
<dbReference type="EC" id="2.3.2.-" evidence="11"/>
<sequence>MRGFSRIGGVSLMALACFASGALAAPSKESPAKETPAKEAATKAEPAGTDAPTLTREAIDTAVFTGDAGPQKAGKEAGKTGNDWQESAGQTGDKRPDPLLVKVQVLLDRGHFSPGAIDGRDGENLRGALSAFAVANGLPAATELNAALFDKLRATSTEPVVADYTLTEADVSGPYVSKIPPKMEDQADLEAVGYTDAREMLAERFHMAPALLTALNPDKPLDKAGTVITVAAVPPLETGKPSAEDRKAMQKDVARVTVDKETRHLRAFDKAGKLVAFYPASIGSEEKPAPSGQTTVKGVAFAPTYTYNPKYAFKGVKTKESFTIRPGPNNPVGVVWIDLSIPSYGIHGTPEPEKVGKTESHGCIRLTNWDVRDLASRIESGAKVTFTDD</sequence>
<evidence type="ECO:0000256" key="8">
    <source>
        <dbReference type="SAM" id="MobiDB-lite"/>
    </source>
</evidence>
<dbReference type="SUPFAM" id="SSF141523">
    <property type="entry name" value="L,D-transpeptidase catalytic domain-like"/>
    <property type="match status" value="1"/>
</dbReference>
<organism evidence="11 12">
    <name type="scientific">Methylobacterium adhaesivum</name>
    <dbReference type="NCBI Taxonomy" id="333297"/>
    <lineage>
        <taxon>Bacteria</taxon>
        <taxon>Pseudomonadati</taxon>
        <taxon>Pseudomonadota</taxon>
        <taxon>Alphaproteobacteria</taxon>
        <taxon>Hyphomicrobiales</taxon>
        <taxon>Methylobacteriaceae</taxon>
        <taxon>Methylobacterium</taxon>
    </lineage>
</organism>
<dbReference type="CDD" id="cd16913">
    <property type="entry name" value="YkuD_like"/>
    <property type="match status" value="1"/>
</dbReference>
<feature type="active site" description="Nucleophile" evidence="7">
    <location>
        <position position="363"/>
    </location>
</feature>
<feature type="domain" description="L,D-TPase catalytic" evidence="10">
    <location>
        <begin position="254"/>
        <end position="387"/>
    </location>
</feature>
<evidence type="ECO:0000259" key="10">
    <source>
        <dbReference type="PROSITE" id="PS52029"/>
    </source>
</evidence>
<evidence type="ECO:0000313" key="11">
    <source>
        <dbReference type="EMBL" id="MDN3588998.1"/>
    </source>
</evidence>
<evidence type="ECO:0000256" key="1">
    <source>
        <dbReference type="ARBA" id="ARBA00004752"/>
    </source>
</evidence>
<name>A0ABT8BCK0_9HYPH</name>
<keyword evidence="9" id="KW-0732">Signal</keyword>
<feature type="compositionally biased region" description="Basic and acidic residues" evidence="8">
    <location>
        <begin position="30"/>
        <end position="42"/>
    </location>
</feature>
<evidence type="ECO:0000256" key="4">
    <source>
        <dbReference type="ARBA" id="ARBA00022960"/>
    </source>
</evidence>
<feature type="signal peptide" evidence="9">
    <location>
        <begin position="1"/>
        <end position="24"/>
    </location>
</feature>
<comment type="similarity">
    <text evidence="2">Belongs to the YkuD family.</text>
</comment>
<keyword evidence="3 11" id="KW-0808">Transferase</keyword>
<dbReference type="InterPro" id="IPR038063">
    <property type="entry name" value="Transpep_catalytic_dom"/>
</dbReference>
<evidence type="ECO:0000256" key="9">
    <source>
        <dbReference type="SAM" id="SignalP"/>
    </source>
</evidence>
<dbReference type="Pfam" id="PF03734">
    <property type="entry name" value="YkuD"/>
    <property type="match status" value="1"/>
</dbReference>